<dbReference type="OrthoDB" id="6265335at2"/>
<evidence type="ECO:0000313" key="1">
    <source>
        <dbReference type="EMBL" id="TCN86292.1"/>
    </source>
</evidence>
<accession>A0A4R2FEP8</accession>
<keyword evidence="2" id="KW-1185">Reference proteome</keyword>
<reference evidence="1 2" key="1">
    <citation type="submission" date="2019-03" db="EMBL/GenBank/DDBJ databases">
        <title>Freshwater and sediment microbial communities from various areas in North America, analyzing microbe dynamics in response to fracking.</title>
        <authorList>
            <person name="Lamendella R."/>
        </authorList>
    </citation>
    <scope>NUCLEOTIDE SEQUENCE [LARGE SCALE GENOMIC DNA]</scope>
    <source>
        <strain evidence="1 2">74A</strain>
    </source>
</reference>
<evidence type="ECO:0000313" key="2">
    <source>
        <dbReference type="Proteomes" id="UP000294832"/>
    </source>
</evidence>
<dbReference type="RefSeq" id="WP_133038455.1">
    <property type="nucleotide sequence ID" value="NZ_SLWF01000007.1"/>
</dbReference>
<dbReference type="EMBL" id="SLWF01000007">
    <property type="protein sequence ID" value="TCN86292.1"/>
    <property type="molecule type" value="Genomic_DNA"/>
</dbReference>
<comment type="caution">
    <text evidence="1">The sequence shown here is derived from an EMBL/GenBank/DDBJ whole genome shotgun (WGS) entry which is preliminary data.</text>
</comment>
<evidence type="ECO:0008006" key="3">
    <source>
        <dbReference type="Google" id="ProtNLM"/>
    </source>
</evidence>
<sequence length="163" mass="18104">MAPQRGADDSLMSVYRQLIALLLLLLLLGIIGVRYFNGLQQVADNSLQVEYNRVLNVLAMVRSQWLNQGKPVTLLADWQLSDSHQQDALLMDKGGWPLPPTFDASGCQQLWQQLSGASATQVGIVVRYQVDAQVCDYQSSSGPSIRYQLRDGKVIFLTAKAEH</sequence>
<dbReference type="Proteomes" id="UP000294832">
    <property type="component" value="Unassembled WGS sequence"/>
</dbReference>
<name>A0A4R2FEP8_9GAMM</name>
<proteinExistence type="predicted"/>
<protein>
    <recommendedName>
        <fullName evidence="3">MSHA biogenesis protein MshF</fullName>
    </recommendedName>
</protein>
<dbReference type="AlphaFoldDB" id="A0A4R2FEP8"/>
<organism evidence="1 2">
    <name type="scientific">Shewanella fodinae</name>
    <dbReference type="NCBI Taxonomy" id="552357"/>
    <lineage>
        <taxon>Bacteria</taxon>
        <taxon>Pseudomonadati</taxon>
        <taxon>Pseudomonadota</taxon>
        <taxon>Gammaproteobacteria</taxon>
        <taxon>Alteromonadales</taxon>
        <taxon>Shewanellaceae</taxon>
        <taxon>Shewanella</taxon>
    </lineage>
</organism>
<gene>
    <name evidence="1" type="ORF">EDC91_10742</name>
</gene>